<reference evidence="13" key="1">
    <citation type="submission" date="2022-11" db="UniProtKB">
        <authorList>
            <consortium name="WormBaseParasite"/>
        </authorList>
    </citation>
    <scope>IDENTIFICATION</scope>
</reference>
<dbReference type="InterPro" id="IPR036640">
    <property type="entry name" value="ABC1_TM_sf"/>
</dbReference>
<dbReference type="InterPro" id="IPR003593">
    <property type="entry name" value="AAA+_ATPase"/>
</dbReference>
<feature type="domain" description="ABC transmembrane type-1" evidence="11">
    <location>
        <begin position="786"/>
        <end position="1074"/>
    </location>
</feature>
<feature type="transmembrane region" description="Helical" evidence="9">
    <location>
        <begin position="367"/>
        <end position="388"/>
    </location>
</feature>
<dbReference type="PANTHER" id="PTHR43394:SF27">
    <property type="entry name" value="ATP-DEPENDENT TRANSLOCASE ABCB1-LIKE"/>
    <property type="match status" value="1"/>
</dbReference>
<name>A0A914DQ75_9BILA</name>
<comment type="subcellular location">
    <subcellularLocation>
        <location evidence="1">Membrane</location>
        <topology evidence="1">Multi-pass membrane protein</topology>
    </subcellularLocation>
</comment>
<dbReference type="PROSITE" id="PS00211">
    <property type="entry name" value="ABC_TRANSPORTER_1"/>
    <property type="match status" value="2"/>
</dbReference>
<feature type="transmembrane region" description="Helical" evidence="9">
    <location>
        <begin position="97"/>
        <end position="126"/>
    </location>
</feature>
<keyword evidence="7 9" id="KW-1133">Transmembrane helix</keyword>
<feature type="transmembrane region" description="Helical" evidence="9">
    <location>
        <begin position="822"/>
        <end position="855"/>
    </location>
</feature>
<evidence type="ECO:0000256" key="7">
    <source>
        <dbReference type="ARBA" id="ARBA00022989"/>
    </source>
</evidence>
<dbReference type="InterPro" id="IPR003439">
    <property type="entry name" value="ABC_transporter-like_ATP-bd"/>
</dbReference>
<sequence>MPSKIGPKNSFNDADIYITNDDLKDNHHKNGIDINENIPYPNDDGDGDDVTIHTYEPSLFDKFINILLCRPDLAKQKLEAKPVTLIELFRYAKKFDVFLIFLGTICAICSGVLQPILAVIAGRMITVLLAYPPHSGEFRWAGYQNVYLFLGLGVFSMIVNFFQYMFFQRVCNRIIAKLKHEYVKAIMRQNAGWFDRNLSGTLTTRLNDNIDRIREGMGEKLGLLLRGFAMFIAAVIISFIYQWRLALMMLGVAPATCFIMSTMSNLIGDNTSKEMKGVGKAGAIAEESVLGVKTVQAFNGQETMVKRYEEQLEIGKRFGILKGFWAGLFGGLFFLVLYAFLGCGMLYGGWLLKVGIFTTPGGVFTCVWANLLGAYFLGLVSPQLMVLLSARVSAASIYSTIDRKPKIDVYSTYGKKLAKPVGRVEFKNVHFRYPTRKDLKILNGLNLIIEPGQTVALVGHSGCGKSTSVGLLTRLYEAESGRVLIDGEDVTQLNLNHLRNVVGIVQQEPILFNDTIAENIRMGNPDCTQERMIEVCKMANAHGFIQKLPKKYDTMIGEGGVQLSGGQKQRIAIARTLARDPKVLLLDEATSALDAQSEDIVQSALYNAAKGRSTIMIAHRLSTVKNADKIVFFEKGVIVEQGTHQELVELDGRYAELVKAQQFQSDEDTPTVKITEEELEEEEIDLGDGYESQTKTISLPNSHAVSKFDDISLNSNYGRNQFMRGNSLNDSITRESLRMSIELYSHKAENELFMKQVQEEMDKDNEVNYNLLTVYKNAHGSYLYIVLGFFSAVIRGLELPALSLTFIYNFNGFFYYQTDPDYMIYILSMALIIFIGVGVGTSLFQLLSSTFFAIASESLTLKLRVASFKSILYQDAAYFDNPQHTAGKLITRLASDAPNIKAVVDARMLQVIYSTTAVIVSIIIAFIYSWQIAIPGLGLNALLAFTQILLARIVQKRNLELAKSDDAGKIAIEIIENVKTIQLLTREEQFFKHYVAANKKLLRAEFAKSYFEAINNSVGQSFQYICMCITFAIGVHIISTGQKDQSSVFQAIVAMLLSAIAIMNSSVYFPDFVNANTASGLIFSIIFRKPKTGDCHAGKQVELRGNILFEGVKFTYPQKPNQAVMRDLNFTAIRGQTVALVGPSGSGKSTVISMLERYYDPTGGVVRFDGNDLRTLSLENVRKQMALVGQMPTLFAGSIKENIIFGLEDENISNEQIDQALEIANAKNFVYNFPQGLDTEVGEKGAQMSGGQKQRIAIARALIRNPKILLLDEATSALDSQSEKAVQEALDRAREGRTCITIAHRLSSIQNSDLILYIENGKVRESGTHNELISKRGKYYELIRKQDLAT</sequence>
<dbReference type="CDD" id="cd18577">
    <property type="entry name" value="ABC_6TM_Pgp_ABCB1_D1_like"/>
    <property type="match status" value="1"/>
</dbReference>
<dbReference type="FunFam" id="1.20.1560.10:FF:000087">
    <property type="entry name" value="p-GlycoProtein related"/>
    <property type="match status" value="1"/>
</dbReference>
<evidence type="ECO:0000256" key="1">
    <source>
        <dbReference type="ARBA" id="ARBA00004141"/>
    </source>
</evidence>
<feature type="transmembrane region" description="Helical" evidence="9">
    <location>
        <begin position="247"/>
        <end position="267"/>
    </location>
</feature>
<dbReference type="SUPFAM" id="SSF90123">
    <property type="entry name" value="ABC transporter transmembrane region"/>
    <property type="match status" value="2"/>
</dbReference>
<dbReference type="InterPro" id="IPR011527">
    <property type="entry name" value="ABC1_TM_dom"/>
</dbReference>
<evidence type="ECO:0000256" key="4">
    <source>
        <dbReference type="ARBA" id="ARBA00022737"/>
    </source>
</evidence>
<dbReference type="GO" id="GO:0005743">
    <property type="term" value="C:mitochondrial inner membrane"/>
    <property type="evidence" value="ECO:0007669"/>
    <property type="project" value="TreeGrafter"/>
</dbReference>
<dbReference type="WBParaSite" id="ACRNAN_scaffold3387.g18925.t1">
    <property type="protein sequence ID" value="ACRNAN_scaffold3387.g18925.t1"/>
    <property type="gene ID" value="ACRNAN_scaffold3387.g18925"/>
</dbReference>
<feature type="domain" description="ABC transporter" evidence="10">
    <location>
        <begin position="424"/>
        <end position="660"/>
    </location>
</feature>
<feature type="transmembrane region" description="Helical" evidence="9">
    <location>
        <begin position="936"/>
        <end position="954"/>
    </location>
</feature>
<keyword evidence="8 9" id="KW-0472">Membrane</keyword>
<evidence type="ECO:0000256" key="2">
    <source>
        <dbReference type="ARBA" id="ARBA00007577"/>
    </source>
</evidence>
<keyword evidence="5" id="KW-0547">Nucleotide-binding</keyword>
<dbReference type="CDD" id="cd03249">
    <property type="entry name" value="ABC_MTABC3_MDL1_MDL2"/>
    <property type="match status" value="2"/>
</dbReference>
<dbReference type="Gene3D" id="1.20.1560.10">
    <property type="entry name" value="ABC transporter type 1, transmembrane domain"/>
    <property type="match status" value="2"/>
</dbReference>
<dbReference type="GO" id="GO:0016887">
    <property type="term" value="F:ATP hydrolysis activity"/>
    <property type="evidence" value="ECO:0007669"/>
    <property type="project" value="InterPro"/>
</dbReference>
<evidence type="ECO:0000259" key="10">
    <source>
        <dbReference type="PROSITE" id="PS50893"/>
    </source>
</evidence>
<feature type="transmembrane region" description="Helical" evidence="9">
    <location>
        <begin position="911"/>
        <end position="930"/>
    </location>
</feature>
<organism evidence="12 13">
    <name type="scientific">Acrobeloides nanus</name>
    <dbReference type="NCBI Taxonomy" id="290746"/>
    <lineage>
        <taxon>Eukaryota</taxon>
        <taxon>Metazoa</taxon>
        <taxon>Ecdysozoa</taxon>
        <taxon>Nematoda</taxon>
        <taxon>Chromadorea</taxon>
        <taxon>Rhabditida</taxon>
        <taxon>Tylenchina</taxon>
        <taxon>Cephalobomorpha</taxon>
        <taxon>Cephaloboidea</taxon>
        <taxon>Cephalobidae</taxon>
        <taxon>Acrobeloides</taxon>
    </lineage>
</organism>
<dbReference type="PROSITE" id="PS50893">
    <property type="entry name" value="ABC_TRANSPORTER_2"/>
    <property type="match status" value="2"/>
</dbReference>
<dbReference type="Pfam" id="PF00005">
    <property type="entry name" value="ABC_tran"/>
    <property type="match status" value="2"/>
</dbReference>
<keyword evidence="3 9" id="KW-0812">Transmembrane</keyword>
<feature type="transmembrane region" description="Helical" evidence="9">
    <location>
        <begin position="324"/>
        <end position="347"/>
    </location>
</feature>
<feature type="transmembrane region" description="Helical" evidence="9">
    <location>
        <begin position="782"/>
        <end position="810"/>
    </location>
</feature>
<evidence type="ECO:0000256" key="5">
    <source>
        <dbReference type="ARBA" id="ARBA00022741"/>
    </source>
</evidence>
<dbReference type="InterPro" id="IPR017871">
    <property type="entry name" value="ABC_transporter-like_CS"/>
</dbReference>
<dbReference type="SMART" id="SM00382">
    <property type="entry name" value="AAA"/>
    <property type="match status" value="2"/>
</dbReference>
<feature type="domain" description="ABC transporter" evidence="10">
    <location>
        <begin position="1107"/>
        <end position="1345"/>
    </location>
</feature>
<feature type="transmembrane region" description="Helical" evidence="9">
    <location>
        <begin position="146"/>
        <end position="167"/>
    </location>
</feature>
<dbReference type="Pfam" id="PF00664">
    <property type="entry name" value="ABC_membrane"/>
    <property type="match status" value="2"/>
</dbReference>
<accession>A0A914DQ75</accession>
<dbReference type="InterPro" id="IPR039421">
    <property type="entry name" value="Type_1_exporter"/>
</dbReference>
<keyword evidence="6" id="KW-0067">ATP-binding</keyword>
<dbReference type="CDD" id="cd18578">
    <property type="entry name" value="ABC_6TM_Pgp_ABCB1_D2_like"/>
    <property type="match status" value="1"/>
</dbReference>
<evidence type="ECO:0000256" key="9">
    <source>
        <dbReference type="SAM" id="Phobius"/>
    </source>
</evidence>
<feature type="domain" description="ABC transmembrane type-1" evidence="11">
    <location>
        <begin position="101"/>
        <end position="389"/>
    </location>
</feature>
<keyword evidence="4" id="KW-0677">Repeat</keyword>
<dbReference type="GO" id="GO:0009636">
    <property type="term" value="P:response to toxic substance"/>
    <property type="evidence" value="ECO:0007669"/>
    <property type="project" value="UniProtKB-ARBA"/>
</dbReference>
<dbReference type="GO" id="GO:0015421">
    <property type="term" value="F:ABC-type oligopeptide transporter activity"/>
    <property type="evidence" value="ECO:0007669"/>
    <property type="project" value="TreeGrafter"/>
</dbReference>
<protein>
    <submittedName>
        <fullName evidence="13">Uncharacterized protein</fullName>
    </submittedName>
</protein>
<evidence type="ECO:0000256" key="6">
    <source>
        <dbReference type="ARBA" id="ARBA00022840"/>
    </source>
</evidence>
<dbReference type="InterPro" id="IPR027417">
    <property type="entry name" value="P-loop_NTPase"/>
</dbReference>
<feature type="transmembrane region" description="Helical" evidence="9">
    <location>
        <begin position="1048"/>
        <end position="1069"/>
    </location>
</feature>
<evidence type="ECO:0000256" key="3">
    <source>
        <dbReference type="ARBA" id="ARBA00022692"/>
    </source>
</evidence>
<proteinExistence type="inferred from homology"/>
<dbReference type="FunFam" id="3.40.50.300:FF:001370">
    <property type="entry name" value="p-GlycoProtein related"/>
    <property type="match status" value="2"/>
</dbReference>
<evidence type="ECO:0000313" key="13">
    <source>
        <dbReference type="WBParaSite" id="ACRNAN_scaffold3387.g18925.t1"/>
    </source>
</evidence>
<dbReference type="GO" id="GO:0090374">
    <property type="term" value="P:oligopeptide export from mitochondrion"/>
    <property type="evidence" value="ECO:0007669"/>
    <property type="project" value="TreeGrafter"/>
</dbReference>
<comment type="similarity">
    <text evidence="2">Belongs to the ABC transporter superfamily. ABCB family. Multidrug resistance exporter (TC 3.A.1.201) subfamily.</text>
</comment>
<dbReference type="PANTHER" id="PTHR43394">
    <property type="entry name" value="ATP-DEPENDENT PERMEASE MDL1, MITOCHONDRIAL"/>
    <property type="match status" value="1"/>
</dbReference>
<evidence type="ECO:0000256" key="8">
    <source>
        <dbReference type="ARBA" id="ARBA00023136"/>
    </source>
</evidence>
<dbReference type="Proteomes" id="UP000887540">
    <property type="component" value="Unplaced"/>
</dbReference>
<keyword evidence="12" id="KW-1185">Reference proteome</keyword>
<dbReference type="SUPFAM" id="SSF52540">
    <property type="entry name" value="P-loop containing nucleoside triphosphate hydrolases"/>
    <property type="match status" value="2"/>
</dbReference>
<dbReference type="PROSITE" id="PS50929">
    <property type="entry name" value="ABC_TM1F"/>
    <property type="match status" value="2"/>
</dbReference>
<feature type="transmembrane region" description="Helical" evidence="9">
    <location>
        <begin position="223"/>
        <end position="241"/>
    </location>
</feature>
<dbReference type="Gene3D" id="3.40.50.300">
    <property type="entry name" value="P-loop containing nucleotide triphosphate hydrolases"/>
    <property type="match status" value="2"/>
</dbReference>
<evidence type="ECO:0000259" key="11">
    <source>
        <dbReference type="PROSITE" id="PS50929"/>
    </source>
</evidence>
<dbReference type="GO" id="GO:0005524">
    <property type="term" value="F:ATP binding"/>
    <property type="evidence" value="ECO:0007669"/>
    <property type="project" value="UniProtKB-KW"/>
</dbReference>
<evidence type="ECO:0000313" key="12">
    <source>
        <dbReference type="Proteomes" id="UP000887540"/>
    </source>
</evidence>